<feature type="compositionally biased region" description="Polar residues" evidence="1">
    <location>
        <begin position="60"/>
        <end position="78"/>
    </location>
</feature>
<feature type="compositionally biased region" description="Low complexity" evidence="1">
    <location>
        <begin position="123"/>
        <end position="137"/>
    </location>
</feature>
<dbReference type="EMBL" id="KN831778">
    <property type="protein sequence ID" value="KIM42099.1"/>
    <property type="molecule type" value="Genomic_DNA"/>
</dbReference>
<evidence type="ECO:0000256" key="1">
    <source>
        <dbReference type="SAM" id="MobiDB-lite"/>
    </source>
</evidence>
<organism evidence="2 3">
    <name type="scientific">Hebeloma cylindrosporum</name>
    <dbReference type="NCBI Taxonomy" id="76867"/>
    <lineage>
        <taxon>Eukaryota</taxon>
        <taxon>Fungi</taxon>
        <taxon>Dikarya</taxon>
        <taxon>Basidiomycota</taxon>
        <taxon>Agaricomycotina</taxon>
        <taxon>Agaricomycetes</taxon>
        <taxon>Agaricomycetidae</taxon>
        <taxon>Agaricales</taxon>
        <taxon>Agaricineae</taxon>
        <taxon>Hymenogastraceae</taxon>
        <taxon>Hebeloma</taxon>
    </lineage>
</organism>
<dbReference type="OrthoDB" id="3255291at2759"/>
<dbReference type="AlphaFoldDB" id="A0A0C3CD12"/>
<feature type="region of interest" description="Disordered" evidence="1">
    <location>
        <begin position="1"/>
        <end position="142"/>
    </location>
</feature>
<sequence length="400" mass="43920">MRDDESTRAAPPSSPPDPSFVPLHSRDNEYPPSPVLGQVGPLHSTSNPRSESPPRLASILPTSVSQHASSSTDVTSSHRPASPAIPAAEPSRARQEDSRRVNFPSIDRYDEVIYEDELPEFSPPNESENPSPQLPSQDSESNTPQWVIASRNLHARKKPIDFQFIASMAALRRQTHGTSSTSSTSSTPHASVALLGSPVSISPSAFDESYSVVSSPVSMVEFPPTPVFNDEIPSEQFLQRARIGSSSVEQAPNLQNSYSLHDNSDANPSNIPHTATSSIAASNTNTNANPMTNTTTKNTTTSHLPPPQPPEPTSYIYKARHGFWNQRGDHLTPTGYIVYSPPHLAFPPDLRMYPTEDQGYLDHNGIYTPARAWPELLESLPVKGRNPELPYEKFVVWVYR</sequence>
<keyword evidence="3" id="KW-1185">Reference proteome</keyword>
<name>A0A0C3CD12_HEBCY</name>
<reference evidence="2 3" key="1">
    <citation type="submission" date="2014-04" db="EMBL/GenBank/DDBJ databases">
        <authorList>
            <consortium name="DOE Joint Genome Institute"/>
            <person name="Kuo A."/>
            <person name="Gay G."/>
            <person name="Dore J."/>
            <person name="Kohler A."/>
            <person name="Nagy L.G."/>
            <person name="Floudas D."/>
            <person name="Copeland A."/>
            <person name="Barry K.W."/>
            <person name="Cichocki N."/>
            <person name="Veneault-Fourrey C."/>
            <person name="LaButti K."/>
            <person name="Lindquist E.A."/>
            <person name="Lipzen A."/>
            <person name="Lundell T."/>
            <person name="Morin E."/>
            <person name="Murat C."/>
            <person name="Sun H."/>
            <person name="Tunlid A."/>
            <person name="Henrissat B."/>
            <person name="Grigoriev I.V."/>
            <person name="Hibbett D.S."/>
            <person name="Martin F."/>
            <person name="Nordberg H.P."/>
            <person name="Cantor M.N."/>
            <person name="Hua S.X."/>
        </authorList>
    </citation>
    <scope>NUCLEOTIDE SEQUENCE [LARGE SCALE GENOMIC DNA]</scope>
    <source>
        <strain evidence="3">h7</strain>
    </source>
</reference>
<evidence type="ECO:0000313" key="3">
    <source>
        <dbReference type="Proteomes" id="UP000053424"/>
    </source>
</evidence>
<feature type="compositionally biased region" description="Low complexity" evidence="1">
    <location>
        <begin position="79"/>
        <end position="90"/>
    </location>
</feature>
<feature type="region of interest" description="Disordered" evidence="1">
    <location>
        <begin position="256"/>
        <end position="309"/>
    </location>
</feature>
<protein>
    <submittedName>
        <fullName evidence="2">Uncharacterized protein</fullName>
    </submittedName>
</protein>
<dbReference type="STRING" id="686832.A0A0C3CD12"/>
<feature type="compositionally biased region" description="Polar residues" evidence="1">
    <location>
        <begin position="256"/>
        <end position="273"/>
    </location>
</feature>
<feature type="compositionally biased region" description="Basic and acidic residues" evidence="1">
    <location>
        <begin position="91"/>
        <end position="100"/>
    </location>
</feature>
<evidence type="ECO:0000313" key="2">
    <source>
        <dbReference type="EMBL" id="KIM42099.1"/>
    </source>
</evidence>
<feature type="compositionally biased region" description="Low complexity" evidence="1">
    <location>
        <begin position="274"/>
        <end position="302"/>
    </location>
</feature>
<proteinExistence type="predicted"/>
<gene>
    <name evidence="2" type="ORF">M413DRAFT_127036</name>
</gene>
<accession>A0A0C3CD12</accession>
<reference evidence="3" key="2">
    <citation type="submission" date="2015-01" db="EMBL/GenBank/DDBJ databases">
        <title>Evolutionary Origins and Diversification of the Mycorrhizal Mutualists.</title>
        <authorList>
            <consortium name="DOE Joint Genome Institute"/>
            <consortium name="Mycorrhizal Genomics Consortium"/>
            <person name="Kohler A."/>
            <person name="Kuo A."/>
            <person name="Nagy L.G."/>
            <person name="Floudas D."/>
            <person name="Copeland A."/>
            <person name="Barry K.W."/>
            <person name="Cichocki N."/>
            <person name="Veneault-Fourrey C."/>
            <person name="LaButti K."/>
            <person name="Lindquist E.A."/>
            <person name="Lipzen A."/>
            <person name="Lundell T."/>
            <person name="Morin E."/>
            <person name="Murat C."/>
            <person name="Riley R."/>
            <person name="Ohm R."/>
            <person name="Sun H."/>
            <person name="Tunlid A."/>
            <person name="Henrissat B."/>
            <person name="Grigoriev I.V."/>
            <person name="Hibbett D.S."/>
            <person name="Martin F."/>
        </authorList>
    </citation>
    <scope>NUCLEOTIDE SEQUENCE [LARGE SCALE GENOMIC DNA]</scope>
    <source>
        <strain evidence="3">h7</strain>
    </source>
</reference>
<dbReference type="Proteomes" id="UP000053424">
    <property type="component" value="Unassembled WGS sequence"/>
</dbReference>
<dbReference type="HOGENOM" id="CLU_688977_0_0_1"/>